<dbReference type="EMBL" id="JNVM01000021">
    <property type="protein sequence ID" value="KEQ23613.1"/>
    <property type="molecule type" value="Genomic_DNA"/>
</dbReference>
<sequence length="64" mass="7584">MFATECSLLQRKISMLIIFAPDALFRQVDKQKRSFRRKLQQAVEKVVNIKIEINTEVGYLLEER</sequence>
<organism evidence="1 2">
    <name type="scientific">Paenibacillus tyrfis</name>
    <dbReference type="NCBI Taxonomy" id="1501230"/>
    <lineage>
        <taxon>Bacteria</taxon>
        <taxon>Bacillati</taxon>
        <taxon>Bacillota</taxon>
        <taxon>Bacilli</taxon>
        <taxon>Bacillales</taxon>
        <taxon>Paenibacillaceae</taxon>
        <taxon>Paenibacillus</taxon>
    </lineage>
</organism>
<dbReference type="AlphaFoldDB" id="A0A081NYU0"/>
<evidence type="ECO:0000313" key="2">
    <source>
        <dbReference type="Proteomes" id="UP000028123"/>
    </source>
</evidence>
<comment type="caution">
    <text evidence="1">The sequence shown here is derived from an EMBL/GenBank/DDBJ whole genome shotgun (WGS) entry which is preliminary data.</text>
</comment>
<proteinExistence type="predicted"/>
<dbReference type="Proteomes" id="UP000028123">
    <property type="component" value="Unassembled WGS sequence"/>
</dbReference>
<keyword evidence="2" id="KW-1185">Reference proteome</keyword>
<reference evidence="1 2" key="1">
    <citation type="submission" date="2014-06" db="EMBL/GenBank/DDBJ databases">
        <title>Draft genome sequence of Paenibacillus sp. MSt1.</title>
        <authorList>
            <person name="Aw Y.K."/>
            <person name="Ong K.S."/>
            <person name="Gan H.M."/>
            <person name="Lee S.M."/>
        </authorList>
    </citation>
    <scope>NUCLEOTIDE SEQUENCE [LARGE SCALE GENOMIC DNA]</scope>
    <source>
        <strain evidence="1 2">MSt1</strain>
    </source>
</reference>
<gene>
    <name evidence="1" type="ORF">ET33_15970</name>
</gene>
<evidence type="ECO:0000313" key="1">
    <source>
        <dbReference type="EMBL" id="KEQ23613.1"/>
    </source>
</evidence>
<name>A0A081NYU0_9BACL</name>
<accession>A0A081NYU0</accession>
<protein>
    <submittedName>
        <fullName evidence="1">Uncharacterized protein</fullName>
    </submittedName>
</protein>